<evidence type="ECO:0000256" key="1">
    <source>
        <dbReference type="SAM" id="MobiDB-lite"/>
    </source>
</evidence>
<dbReference type="AlphaFoldDB" id="A0A225WZA5"/>
<dbReference type="Proteomes" id="UP000198211">
    <property type="component" value="Unassembled WGS sequence"/>
</dbReference>
<name>A0A225WZA5_9STRA</name>
<proteinExistence type="predicted"/>
<evidence type="ECO:0000313" key="2">
    <source>
        <dbReference type="EMBL" id="OWZ22387.1"/>
    </source>
</evidence>
<accession>A0A225WZA5</accession>
<comment type="caution">
    <text evidence="2">The sequence shown here is derived from an EMBL/GenBank/DDBJ whole genome shotgun (WGS) entry which is preliminary data.</text>
</comment>
<organism evidence="2 3">
    <name type="scientific">Phytophthora megakarya</name>
    <dbReference type="NCBI Taxonomy" id="4795"/>
    <lineage>
        <taxon>Eukaryota</taxon>
        <taxon>Sar</taxon>
        <taxon>Stramenopiles</taxon>
        <taxon>Oomycota</taxon>
        <taxon>Peronosporomycetes</taxon>
        <taxon>Peronosporales</taxon>
        <taxon>Peronosporaceae</taxon>
        <taxon>Phytophthora</taxon>
    </lineage>
</organism>
<dbReference type="InterPro" id="IPR011993">
    <property type="entry name" value="PH-like_dom_sf"/>
</dbReference>
<gene>
    <name evidence="2" type="ORF">PHMEG_0002918</name>
</gene>
<evidence type="ECO:0000313" key="3">
    <source>
        <dbReference type="Proteomes" id="UP000198211"/>
    </source>
</evidence>
<protein>
    <submittedName>
        <fullName evidence="2">Uncharacterized protein</fullName>
    </submittedName>
</protein>
<reference evidence="3" key="1">
    <citation type="submission" date="2017-03" db="EMBL/GenBank/DDBJ databases">
        <title>Phytopthora megakarya and P. palmivora, two closely related causual agents of cacao black pod achieved similar genome size and gene model numbers by different mechanisms.</title>
        <authorList>
            <person name="Ali S."/>
            <person name="Shao J."/>
            <person name="Larry D.J."/>
            <person name="Kronmiller B."/>
            <person name="Shen D."/>
            <person name="Strem M.D."/>
            <person name="Melnick R.L."/>
            <person name="Guiltinan M.J."/>
            <person name="Tyler B.M."/>
            <person name="Meinhardt L.W."/>
            <person name="Bailey B.A."/>
        </authorList>
    </citation>
    <scope>NUCLEOTIDE SEQUENCE [LARGE SCALE GENOMIC DNA]</scope>
    <source>
        <strain evidence="3">zdho120</strain>
    </source>
</reference>
<dbReference type="OrthoDB" id="79068at2759"/>
<sequence>MAHLISRLFATAPPPDADVRYRFQLDMTHQLAASTEIGKGYQSIAMEVTSPPSPLAAAARPSSRSSVFPAASSSPTSAERIRRGTSRIGSDASTAMAELISPRSRAQSGGSMVETKEGFFLAASRRQSMAVRVERRVNLAREDVSYETLEDDEMQVYEYLEFVRELLDGLTLKKICQKSGRVVSRKLYITPDMQVVFWNSIGIGATKRRTQKSSIRTELIESVQKGLHGSVRVTAVSSTERDARCVSIRCSDGKCLALEAKTEALRQRLYFGFSRLAQEHNQHQDVGATILVGTTIPEKETEDEAGDDTSGY</sequence>
<keyword evidence="3" id="KW-1185">Reference proteome</keyword>
<feature type="compositionally biased region" description="Low complexity" evidence="1">
    <location>
        <begin position="55"/>
        <end position="78"/>
    </location>
</feature>
<feature type="region of interest" description="Disordered" evidence="1">
    <location>
        <begin position="52"/>
        <end position="87"/>
    </location>
</feature>
<dbReference type="Gene3D" id="2.30.29.30">
    <property type="entry name" value="Pleckstrin-homology domain (PH domain)/Phosphotyrosine-binding domain (PTB)"/>
    <property type="match status" value="1"/>
</dbReference>
<dbReference type="EMBL" id="NBNE01000141">
    <property type="protein sequence ID" value="OWZ22387.1"/>
    <property type="molecule type" value="Genomic_DNA"/>
</dbReference>